<feature type="non-terminal residue" evidence="3">
    <location>
        <position position="1"/>
    </location>
</feature>
<evidence type="ECO:0000313" key="3">
    <source>
        <dbReference type="EMBL" id="KAF9594105.1"/>
    </source>
</evidence>
<dbReference type="EMBL" id="JADFTS010000008">
    <property type="protein sequence ID" value="KAF9594105.1"/>
    <property type="molecule type" value="Genomic_DNA"/>
</dbReference>
<comment type="caution">
    <text evidence="3">The sequence shown here is derived from an EMBL/GenBank/DDBJ whole genome shotgun (WGS) entry which is preliminary data.</text>
</comment>
<dbReference type="OrthoDB" id="8026949at2759"/>
<feature type="region of interest" description="Disordered" evidence="1">
    <location>
        <begin position="831"/>
        <end position="871"/>
    </location>
</feature>
<name>A0A835H861_9MAGN</name>
<sequence length="871" mass="99564">NEMVAIVEPIVKLLRIVDGDECTLGYIYEGVIRVKESIKMILNNDKDKYDLYLTIIERKQIQRPHSPVHAVPAYLNPKFYYEKVVKMDNEIRDGMSKVRQKLLTSEERKTLTEDISFYHARHSKIFNPMAVDALSNTHPHDPTPIVGNYVENIVDGGDISDEEEDVDVEDGGNEAHVEAEANNGNADDEEFHHLMNVPGRMRYLDYHGGYQFHLMLDGDELSYMGLIEDIHKSVGDDVPINGVNCICRGFLTTIYNNVGVMKMSDTIKAERDQKFHLFVTMVTPDMMQPTEVPKPKLHSKPNAKQYKKPSIVCVSKSKSPRTPTKHPILNFDIRRSPRFSSPSVIQPSPINQASLPPTESKSKLVSTQSPSTPTKHSILNFEVRRSPRFSSPINQASPPPTESKSKLVSTQSPSTPTKHSILNFEVRRSPRFSSPINQTSPINQASPNEPIPISPTTDNTNQAFVDAIQSDVSEDVVQNDESEDEGAPGRYFQKFEAGGPCVDMRARYESTHLSDNEDEDYTPKEDDEHADDLVNEAIDLEEEADDMINSLGNCTNNLYQEQYHSVEDEDVKQELVLKLEPGMQWKSMEECRKFLKTLAIQNLFSFRQKQNDKKRYRIYCIGEDHSDQEMVKGCTWKVACSLTIDNHTVKLRKYVGTHTCEADGKNHVVQAKAPWVATVLEDFLRDHPNMKHVDVHKEVFRRYGVELSYYTSWKSKVMMFEKINGNYESSYAVVSELKNQILKRNQGSVVNWYCSSFYNVQSFKATYVGYIYPFDNEEEWDKVKVGNEVLPPPFERKSGRPRKLRIRDANEDKPSNNRCCKICNVPGHNKRTCERRQQGGTKSLSKAQKRQKRGEGQEQNEVNVQQQTQMN</sequence>
<evidence type="ECO:0000313" key="4">
    <source>
        <dbReference type="Proteomes" id="UP000631114"/>
    </source>
</evidence>
<dbReference type="Pfam" id="PF03108">
    <property type="entry name" value="DBD_Tnp_Mut"/>
    <property type="match status" value="1"/>
</dbReference>
<feature type="compositionally biased region" description="Polar residues" evidence="1">
    <location>
        <begin position="431"/>
        <end position="447"/>
    </location>
</feature>
<feature type="region of interest" description="Disordered" evidence="1">
    <location>
        <begin position="288"/>
        <end position="418"/>
    </location>
</feature>
<feature type="compositionally biased region" description="Acidic residues" evidence="1">
    <location>
        <begin position="474"/>
        <end position="486"/>
    </location>
</feature>
<feature type="compositionally biased region" description="Polar residues" evidence="1">
    <location>
        <begin position="406"/>
        <end position="418"/>
    </location>
</feature>
<dbReference type="InterPro" id="IPR004332">
    <property type="entry name" value="Transposase_MuDR"/>
</dbReference>
<feature type="region of interest" description="Disordered" evidence="1">
    <location>
        <begin position="431"/>
        <end position="459"/>
    </location>
</feature>
<accession>A0A835H861</accession>
<feature type="domain" description="Transposase MuDR plant" evidence="2">
    <location>
        <begin position="579"/>
        <end position="624"/>
    </location>
</feature>
<feature type="region of interest" description="Disordered" evidence="1">
    <location>
        <begin position="474"/>
        <end position="495"/>
    </location>
</feature>
<feature type="compositionally biased region" description="Low complexity" evidence="1">
    <location>
        <begin position="857"/>
        <end position="871"/>
    </location>
</feature>
<feature type="compositionally biased region" description="Polar residues" evidence="1">
    <location>
        <begin position="338"/>
        <end position="377"/>
    </location>
</feature>
<dbReference type="Proteomes" id="UP000631114">
    <property type="component" value="Unassembled WGS sequence"/>
</dbReference>
<organism evidence="3 4">
    <name type="scientific">Coptis chinensis</name>
    <dbReference type="NCBI Taxonomy" id="261450"/>
    <lineage>
        <taxon>Eukaryota</taxon>
        <taxon>Viridiplantae</taxon>
        <taxon>Streptophyta</taxon>
        <taxon>Embryophyta</taxon>
        <taxon>Tracheophyta</taxon>
        <taxon>Spermatophyta</taxon>
        <taxon>Magnoliopsida</taxon>
        <taxon>Ranunculales</taxon>
        <taxon>Ranunculaceae</taxon>
        <taxon>Coptidoideae</taxon>
        <taxon>Coptis</taxon>
    </lineage>
</organism>
<gene>
    <name evidence="3" type="ORF">IFM89_027423</name>
</gene>
<evidence type="ECO:0000256" key="1">
    <source>
        <dbReference type="SAM" id="MobiDB-lite"/>
    </source>
</evidence>
<dbReference type="AlphaFoldDB" id="A0A835H861"/>
<feature type="compositionally biased region" description="Basic residues" evidence="1">
    <location>
        <begin position="295"/>
        <end position="307"/>
    </location>
</feature>
<dbReference type="PANTHER" id="PTHR31973:SF187">
    <property type="entry name" value="MUTATOR TRANSPOSASE MUDRA PROTEIN"/>
    <property type="match status" value="1"/>
</dbReference>
<dbReference type="PANTHER" id="PTHR31973">
    <property type="entry name" value="POLYPROTEIN, PUTATIVE-RELATED"/>
    <property type="match status" value="1"/>
</dbReference>
<reference evidence="3 4" key="1">
    <citation type="submission" date="2020-10" db="EMBL/GenBank/DDBJ databases">
        <title>The Coptis chinensis genome and diversification of protoberbering-type alkaloids.</title>
        <authorList>
            <person name="Wang B."/>
            <person name="Shu S."/>
            <person name="Song C."/>
            <person name="Liu Y."/>
        </authorList>
    </citation>
    <scope>NUCLEOTIDE SEQUENCE [LARGE SCALE GENOMIC DNA]</scope>
    <source>
        <strain evidence="3">HL-2020</strain>
        <tissue evidence="3">Leaf</tissue>
    </source>
</reference>
<evidence type="ECO:0000259" key="2">
    <source>
        <dbReference type="Pfam" id="PF03108"/>
    </source>
</evidence>
<protein>
    <recommendedName>
        <fullName evidence="2">Transposase MuDR plant domain-containing protein</fullName>
    </recommendedName>
</protein>
<keyword evidence="4" id="KW-1185">Reference proteome</keyword>
<proteinExistence type="predicted"/>